<gene>
    <name evidence="1" type="ORF">BCM31_01790</name>
</gene>
<dbReference type="STRING" id="556267.HWAG_00780"/>
<reference evidence="1 2" key="1">
    <citation type="submission" date="2016-07" db="EMBL/GenBank/DDBJ databases">
        <title>Detection of Helicobacter winghamensis from caecal content of red fox (Vulpes vulpes).</title>
        <authorList>
            <person name="Zanoni R.G."/>
            <person name="Florio D."/>
            <person name="Caffara M."/>
            <person name="Renzi M."/>
            <person name="Parisi A."/>
            <person name="Pasquali F."/>
            <person name="Manfreda G."/>
        </authorList>
    </citation>
    <scope>NUCLEOTIDE SEQUENCE [LARGE SCALE GENOMIC DNA]</scope>
    <source>
        <strain evidence="1 2">295_13</strain>
    </source>
</reference>
<dbReference type="AlphaFoldDB" id="A0A2N3PKK8"/>
<organism evidence="1 2">
    <name type="scientific">Helicobacter winghamensis</name>
    <dbReference type="NCBI Taxonomy" id="157268"/>
    <lineage>
        <taxon>Bacteria</taxon>
        <taxon>Pseudomonadati</taxon>
        <taxon>Campylobacterota</taxon>
        <taxon>Epsilonproteobacteria</taxon>
        <taxon>Campylobacterales</taxon>
        <taxon>Helicobacteraceae</taxon>
        <taxon>Helicobacter</taxon>
    </lineage>
</organism>
<sequence length="451" mass="53114">MMWQMARVALCISGAFRGEDFIDNLRDIIGEFKSLKVDVFIASWDTYKVWMGLTGGIPGWFRIQYSKNIVDIAPQEFVANNSEFKERCPNIYKILNRECGKKITNEMLKKIKKLPNVKGVCLSNEEEFSSKYPMKLDCKTSTKLAFNYSRILKLLLDYEKKNCFYYDYIIMVRPDIKYVKNFGISFLQTLSDKQLVIPTKRNNMSSHEYFALGKRYAMIEFLSVFYKAKQYRHLEFFKFFPSAILCCFNLDKAGAFNGSLNHILQAEYLKFLGLELINGRPIMPYFRISLNPKMVLLDKALEEDKKHWRDIGLRDFGYFFEVLRCEKILKSDTAKKRIKNQLSYKFGRAMVENSLFKLPFVLLKIKQEHQKDEALYRKLLSRYSNLKLPPLESYSDYQDALKCKNHLSYKLGEALIKAHKNWHKGGYIKLWFDIAKIKKEHKNKKAKNENG</sequence>
<keyword evidence="2" id="KW-1185">Reference proteome</keyword>
<proteinExistence type="predicted"/>
<dbReference type="EMBL" id="MBPK01000011">
    <property type="protein sequence ID" value="PKT81937.1"/>
    <property type="molecule type" value="Genomic_DNA"/>
</dbReference>
<name>A0A2N3PKK8_9HELI</name>
<evidence type="ECO:0008006" key="3">
    <source>
        <dbReference type="Google" id="ProtNLM"/>
    </source>
</evidence>
<comment type="caution">
    <text evidence="1">The sequence shown here is derived from an EMBL/GenBank/DDBJ whole genome shotgun (WGS) entry which is preliminary data.</text>
</comment>
<dbReference type="Proteomes" id="UP000233350">
    <property type="component" value="Unassembled WGS sequence"/>
</dbReference>
<accession>A0A2N3PKK8</accession>
<evidence type="ECO:0000313" key="1">
    <source>
        <dbReference type="EMBL" id="PKT81937.1"/>
    </source>
</evidence>
<evidence type="ECO:0000313" key="2">
    <source>
        <dbReference type="Proteomes" id="UP000233350"/>
    </source>
</evidence>
<protein>
    <recommendedName>
        <fullName evidence="3">Capsular biosynthesis protein</fullName>
    </recommendedName>
</protein>